<dbReference type="Gene3D" id="2.60.210.10">
    <property type="entry name" value="Apoptosis, Tumor Necrosis Factor Receptor Associated Protein 2, Chain A"/>
    <property type="match status" value="1"/>
</dbReference>
<reference evidence="3 4" key="1">
    <citation type="submission" date="2018-04" db="EMBL/GenBank/DDBJ databases">
        <authorList>
            <person name="Vogel A."/>
        </authorList>
    </citation>
    <scope>NUCLEOTIDE SEQUENCE [LARGE SCALE GENOMIC DNA]</scope>
</reference>
<feature type="domain" description="MATH" evidence="2">
    <location>
        <begin position="1"/>
        <end position="27"/>
    </location>
</feature>
<evidence type="ECO:0000256" key="1">
    <source>
        <dbReference type="SAM" id="Coils"/>
    </source>
</evidence>
<accession>A0A484NQL6</accession>
<dbReference type="EMBL" id="OOIL02006885">
    <property type="protein sequence ID" value="VFR03536.1"/>
    <property type="molecule type" value="Genomic_DNA"/>
</dbReference>
<sequence>MVMELSKFHDKSEGYLVEDTCLIEAEIDVSPTPTDKDSDSCVTMDPVKLGYIEAQSFLESLPKTPSSSAYMSPTCDRPLFKGHVTFAEGILGKLISYHLDDFADPNNEAAVMDFISVLANNISVFSDVQAKEIANLKATFPQIVQEWRDLVQVKGTGEHVRSTFVETKSVLQDLVKREEGIKTEVEELNNKETELKAELKVFERKSQMLKEEREHVSKQMVCCLVEEKASNIGAEDLEVDCANQKLEHGLKSKWAAMRHLFA</sequence>
<dbReference type="InterPro" id="IPR008974">
    <property type="entry name" value="TRAF-like"/>
</dbReference>
<dbReference type="PROSITE" id="PS50144">
    <property type="entry name" value="MATH"/>
    <property type="match status" value="1"/>
</dbReference>
<protein>
    <recommendedName>
        <fullName evidence="2">MATH domain-containing protein</fullName>
    </recommendedName>
</protein>
<keyword evidence="1" id="KW-0175">Coiled coil</keyword>
<evidence type="ECO:0000313" key="3">
    <source>
        <dbReference type="EMBL" id="VFR03536.1"/>
    </source>
</evidence>
<evidence type="ECO:0000259" key="2">
    <source>
        <dbReference type="PROSITE" id="PS50144"/>
    </source>
</evidence>
<dbReference type="OrthoDB" id="1303247at2759"/>
<name>A0A484NQL6_9ASTE</name>
<evidence type="ECO:0000313" key="4">
    <source>
        <dbReference type="Proteomes" id="UP000595140"/>
    </source>
</evidence>
<keyword evidence="4" id="KW-1185">Reference proteome</keyword>
<dbReference type="AlphaFoldDB" id="A0A484NQL6"/>
<dbReference type="InterPro" id="IPR002083">
    <property type="entry name" value="MATH/TRAF_dom"/>
</dbReference>
<dbReference type="Proteomes" id="UP000595140">
    <property type="component" value="Unassembled WGS sequence"/>
</dbReference>
<gene>
    <name evidence="3" type="ORF">CCAM_LOCUS45311</name>
</gene>
<feature type="coiled-coil region" evidence="1">
    <location>
        <begin position="171"/>
        <end position="219"/>
    </location>
</feature>
<proteinExistence type="predicted"/>
<organism evidence="3 4">
    <name type="scientific">Cuscuta campestris</name>
    <dbReference type="NCBI Taxonomy" id="132261"/>
    <lineage>
        <taxon>Eukaryota</taxon>
        <taxon>Viridiplantae</taxon>
        <taxon>Streptophyta</taxon>
        <taxon>Embryophyta</taxon>
        <taxon>Tracheophyta</taxon>
        <taxon>Spermatophyta</taxon>
        <taxon>Magnoliopsida</taxon>
        <taxon>eudicotyledons</taxon>
        <taxon>Gunneridae</taxon>
        <taxon>Pentapetalae</taxon>
        <taxon>asterids</taxon>
        <taxon>lamiids</taxon>
        <taxon>Solanales</taxon>
        <taxon>Convolvulaceae</taxon>
        <taxon>Cuscuteae</taxon>
        <taxon>Cuscuta</taxon>
        <taxon>Cuscuta subgen. Grammica</taxon>
        <taxon>Cuscuta sect. Cleistogrammica</taxon>
    </lineage>
</organism>